<evidence type="ECO:0000313" key="1">
    <source>
        <dbReference type="EMBL" id="PIT94157.1"/>
    </source>
</evidence>
<comment type="caution">
    <text evidence="1">The sequence shown here is derived from an EMBL/GenBank/DDBJ whole genome shotgun (WGS) entry which is preliminary data.</text>
</comment>
<sequence length="71" mass="7909">MAEKMHYLEVVYVEKNGDDATGDGSKEKPFATIQKGLDAAANNGTVFLEHTVSLNSIETYNKNIHIEPWVK</sequence>
<gene>
    <name evidence="1" type="ORF">COU00_00580</name>
</gene>
<dbReference type="Gene3D" id="3.30.1910.20">
    <property type="entry name" value="asparaginyl-tRNA synthetase, N-terminal domain"/>
    <property type="match status" value="1"/>
</dbReference>
<evidence type="ECO:0000313" key="2">
    <source>
        <dbReference type="Proteomes" id="UP000229335"/>
    </source>
</evidence>
<accession>A0A2M6WMZ4</accession>
<dbReference type="EMBL" id="PFAS01000006">
    <property type="protein sequence ID" value="PIT94157.1"/>
    <property type="molecule type" value="Genomic_DNA"/>
</dbReference>
<reference evidence="2" key="1">
    <citation type="submission" date="2017-09" db="EMBL/GenBank/DDBJ databases">
        <title>Depth-based differentiation of microbial function through sediment-hosted aquifers and enrichment of novel symbionts in the deep terrestrial subsurface.</title>
        <authorList>
            <person name="Probst A.J."/>
            <person name="Ladd B."/>
            <person name="Jarett J.K."/>
            <person name="Geller-Mcgrath D.E."/>
            <person name="Sieber C.M.K."/>
            <person name="Emerson J.B."/>
            <person name="Anantharaman K."/>
            <person name="Thomas B.C."/>
            <person name="Malmstrom R."/>
            <person name="Stieglmeier M."/>
            <person name="Klingl A."/>
            <person name="Woyke T."/>
            <person name="Ryan C.M."/>
            <person name="Banfield J.F."/>
        </authorList>
    </citation>
    <scope>NUCLEOTIDE SEQUENCE [LARGE SCALE GENOMIC DNA]</scope>
</reference>
<protein>
    <submittedName>
        <fullName evidence="1">Uncharacterized protein</fullName>
    </submittedName>
</protein>
<dbReference type="Proteomes" id="UP000229335">
    <property type="component" value="Unassembled WGS sequence"/>
</dbReference>
<dbReference type="AlphaFoldDB" id="A0A2M6WMZ4"/>
<dbReference type="InterPro" id="IPR011050">
    <property type="entry name" value="Pectin_lyase_fold/virulence"/>
</dbReference>
<name>A0A2M6WMZ4_9BACT</name>
<dbReference type="SUPFAM" id="SSF51126">
    <property type="entry name" value="Pectin lyase-like"/>
    <property type="match status" value="1"/>
</dbReference>
<proteinExistence type="predicted"/>
<organism evidence="1 2">
    <name type="scientific">Candidatus Falkowbacteria bacterium CG10_big_fil_rev_8_21_14_0_10_43_11</name>
    <dbReference type="NCBI Taxonomy" id="1974568"/>
    <lineage>
        <taxon>Bacteria</taxon>
        <taxon>Candidatus Falkowiibacteriota</taxon>
    </lineage>
</organism>